<protein>
    <submittedName>
        <fullName evidence="1">Predicted protein</fullName>
    </submittedName>
</protein>
<evidence type="ECO:0000313" key="1">
    <source>
        <dbReference type="EMBL" id="BAJ98656.1"/>
    </source>
</evidence>
<accession>F2DU85</accession>
<proteinExistence type="evidence at transcript level"/>
<dbReference type="AlphaFoldDB" id="F2DU85"/>
<sequence>MSLYVTNCRLPGRRKCFRPIIKMILRVKLLIVEILKILLQRKKPLQMRIK</sequence>
<organism evidence="1">
    <name type="scientific">Hordeum vulgare subsp. vulgare</name>
    <name type="common">Domesticated barley</name>
    <dbReference type="NCBI Taxonomy" id="112509"/>
    <lineage>
        <taxon>Eukaryota</taxon>
        <taxon>Viridiplantae</taxon>
        <taxon>Streptophyta</taxon>
        <taxon>Embryophyta</taxon>
        <taxon>Tracheophyta</taxon>
        <taxon>Spermatophyta</taxon>
        <taxon>Magnoliopsida</taxon>
        <taxon>Liliopsida</taxon>
        <taxon>Poales</taxon>
        <taxon>Poaceae</taxon>
        <taxon>BOP clade</taxon>
        <taxon>Pooideae</taxon>
        <taxon>Triticodae</taxon>
        <taxon>Triticeae</taxon>
        <taxon>Hordeinae</taxon>
        <taxon>Hordeum</taxon>
    </lineage>
</organism>
<name>F2DU85_HORVV</name>
<reference evidence="1" key="1">
    <citation type="journal article" date="2011" name="Plant Physiol.">
        <title>Comprehensive sequence analysis of 24,783 barley full-length cDNAs derived from 12 clone libraries.</title>
        <authorList>
            <person name="Matsumoto T."/>
            <person name="Tanaka T."/>
            <person name="Sakai H."/>
            <person name="Amano N."/>
            <person name="Kanamori H."/>
            <person name="Kurita K."/>
            <person name="Kikuta A."/>
            <person name="Kamiya K."/>
            <person name="Yamamoto M."/>
            <person name="Ikawa H."/>
            <person name="Fujii N."/>
            <person name="Hori K."/>
            <person name="Itoh T."/>
            <person name="Sato K."/>
        </authorList>
    </citation>
    <scope>NUCLEOTIDE SEQUENCE</scope>
    <source>
        <tissue evidence="1">Shoot and root</tissue>
    </source>
</reference>
<dbReference type="EMBL" id="AK367453">
    <property type="protein sequence ID" value="BAJ98656.1"/>
    <property type="molecule type" value="mRNA"/>
</dbReference>